<dbReference type="RefSeq" id="WP_140456501.1">
    <property type="nucleotide sequence ID" value="NZ_VFRP01000109.1"/>
</dbReference>
<keyword evidence="2" id="KW-0805">Transcription regulation</keyword>
<dbReference type="SUPFAM" id="SSF53850">
    <property type="entry name" value="Periplasmic binding protein-like II"/>
    <property type="match status" value="1"/>
</dbReference>
<organism evidence="6 7">
    <name type="scientific">Amaricoccus solimangrovi</name>
    <dbReference type="NCBI Taxonomy" id="2589815"/>
    <lineage>
        <taxon>Bacteria</taxon>
        <taxon>Pseudomonadati</taxon>
        <taxon>Pseudomonadota</taxon>
        <taxon>Alphaproteobacteria</taxon>
        <taxon>Rhodobacterales</taxon>
        <taxon>Paracoccaceae</taxon>
        <taxon>Amaricoccus</taxon>
    </lineage>
</organism>
<sequence length="246" mass="26787">MAHELPPLKSLRVFDACVRAGSFTKAAGELNVGQPAVSHQIQALERDLGVKLFERRGAQTFPTPAALAYHRAVAAAMADIARASTALRRAAAQPGLTLATYPGIAMFWLMPKLAALRAADSSLRVRVTTAERDRDVRIDDVDCAILFGDGHWPGYESRLLVREAVIPVAAPPVAARFAGRGFAEMLAEGPLIHLEDSDRRWFTWRDWRDARAPDARQIDPGVRVTNHGIAIHQTLIGQGISLGWSG</sequence>
<dbReference type="GO" id="GO:0003700">
    <property type="term" value="F:DNA-binding transcription factor activity"/>
    <property type="evidence" value="ECO:0007669"/>
    <property type="project" value="InterPro"/>
</dbReference>
<dbReference type="Proteomes" id="UP000319255">
    <property type="component" value="Unassembled WGS sequence"/>
</dbReference>
<evidence type="ECO:0000259" key="5">
    <source>
        <dbReference type="PROSITE" id="PS50931"/>
    </source>
</evidence>
<keyword evidence="4" id="KW-0804">Transcription</keyword>
<dbReference type="Gene3D" id="3.40.190.10">
    <property type="entry name" value="Periplasmic binding protein-like II"/>
    <property type="match status" value="2"/>
</dbReference>
<evidence type="ECO:0000256" key="3">
    <source>
        <dbReference type="ARBA" id="ARBA00023125"/>
    </source>
</evidence>
<dbReference type="Gene3D" id="1.10.10.10">
    <property type="entry name" value="Winged helix-like DNA-binding domain superfamily/Winged helix DNA-binding domain"/>
    <property type="match status" value="1"/>
</dbReference>
<dbReference type="InterPro" id="IPR058163">
    <property type="entry name" value="LysR-type_TF_proteobact-type"/>
</dbReference>
<feature type="non-terminal residue" evidence="6">
    <location>
        <position position="246"/>
    </location>
</feature>
<dbReference type="PROSITE" id="PS50931">
    <property type="entry name" value="HTH_LYSR"/>
    <property type="match status" value="1"/>
</dbReference>
<proteinExistence type="inferred from homology"/>
<dbReference type="PANTHER" id="PTHR30537">
    <property type="entry name" value="HTH-TYPE TRANSCRIPTIONAL REGULATOR"/>
    <property type="match status" value="1"/>
</dbReference>
<accession>A0A501W0Y1</accession>
<evidence type="ECO:0000256" key="2">
    <source>
        <dbReference type="ARBA" id="ARBA00023015"/>
    </source>
</evidence>
<keyword evidence="7" id="KW-1185">Reference proteome</keyword>
<dbReference type="Pfam" id="PF03466">
    <property type="entry name" value="LysR_substrate"/>
    <property type="match status" value="1"/>
</dbReference>
<evidence type="ECO:0000313" key="6">
    <source>
        <dbReference type="EMBL" id="TPE42938.1"/>
    </source>
</evidence>
<protein>
    <submittedName>
        <fullName evidence="6">LysR family transcriptional regulator</fullName>
    </submittedName>
</protein>
<dbReference type="InterPro" id="IPR000847">
    <property type="entry name" value="LysR_HTH_N"/>
</dbReference>
<comment type="similarity">
    <text evidence="1">Belongs to the LysR transcriptional regulatory family.</text>
</comment>
<dbReference type="EMBL" id="VFRP01000109">
    <property type="protein sequence ID" value="TPE42938.1"/>
    <property type="molecule type" value="Genomic_DNA"/>
</dbReference>
<dbReference type="PANTHER" id="PTHR30537:SF74">
    <property type="entry name" value="HTH-TYPE TRANSCRIPTIONAL REGULATOR TRPI"/>
    <property type="match status" value="1"/>
</dbReference>
<dbReference type="InterPro" id="IPR036390">
    <property type="entry name" value="WH_DNA-bd_sf"/>
</dbReference>
<dbReference type="InterPro" id="IPR005119">
    <property type="entry name" value="LysR_subst-bd"/>
</dbReference>
<dbReference type="GO" id="GO:0006351">
    <property type="term" value="P:DNA-templated transcription"/>
    <property type="evidence" value="ECO:0007669"/>
    <property type="project" value="TreeGrafter"/>
</dbReference>
<feature type="domain" description="HTH lysR-type" evidence="5">
    <location>
        <begin position="6"/>
        <end position="63"/>
    </location>
</feature>
<dbReference type="Pfam" id="PF00126">
    <property type="entry name" value="HTH_1"/>
    <property type="match status" value="1"/>
</dbReference>
<name>A0A501W0Y1_9RHOB</name>
<keyword evidence="3" id="KW-0238">DNA-binding</keyword>
<dbReference type="AlphaFoldDB" id="A0A501W0Y1"/>
<evidence type="ECO:0000313" key="7">
    <source>
        <dbReference type="Proteomes" id="UP000319255"/>
    </source>
</evidence>
<dbReference type="InterPro" id="IPR036388">
    <property type="entry name" value="WH-like_DNA-bd_sf"/>
</dbReference>
<dbReference type="GO" id="GO:0043565">
    <property type="term" value="F:sequence-specific DNA binding"/>
    <property type="evidence" value="ECO:0007669"/>
    <property type="project" value="TreeGrafter"/>
</dbReference>
<dbReference type="PRINTS" id="PR00039">
    <property type="entry name" value="HTHLYSR"/>
</dbReference>
<evidence type="ECO:0000256" key="1">
    <source>
        <dbReference type="ARBA" id="ARBA00009437"/>
    </source>
</evidence>
<evidence type="ECO:0000256" key="4">
    <source>
        <dbReference type="ARBA" id="ARBA00023163"/>
    </source>
</evidence>
<dbReference type="SUPFAM" id="SSF46785">
    <property type="entry name" value="Winged helix' DNA-binding domain"/>
    <property type="match status" value="1"/>
</dbReference>
<reference evidence="6 7" key="1">
    <citation type="submission" date="2019-06" db="EMBL/GenBank/DDBJ databases">
        <title>A novel bacterium of genus Amaricoccus, isolated from marine sediment.</title>
        <authorList>
            <person name="Huang H."/>
            <person name="Mo K."/>
            <person name="Hu Y."/>
        </authorList>
    </citation>
    <scope>NUCLEOTIDE SEQUENCE [LARGE SCALE GENOMIC DNA]</scope>
    <source>
        <strain evidence="6 7">HB172011</strain>
    </source>
</reference>
<dbReference type="OrthoDB" id="9804958at2"/>
<comment type="caution">
    <text evidence="6">The sequence shown here is derived from an EMBL/GenBank/DDBJ whole genome shotgun (WGS) entry which is preliminary data.</text>
</comment>
<gene>
    <name evidence="6" type="ORF">FJM51_23475</name>
</gene>